<protein>
    <submittedName>
        <fullName evidence="1">Uncharacterized protein</fullName>
    </submittedName>
</protein>
<name>A0A380A3Q5_9GAMM</name>
<accession>A0A380A3Q5</accession>
<dbReference type="RefSeq" id="WP_256873028.1">
    <property type="nucleotide sequence ID" value="NZ_AP024609.1"/>
</dbReference>
<reference evidence="1 2" key="1">
    <citation type="submission" date="2018-06" db="EMBL/GenBank/DDBJ databases">
        <authorList>
            <consortium name="Pathogen Informatics"/>
            <person name="Doyle S."/>
        </authorList>
    </citation>
    <scope>NUCLEOTIDE SEQUENCE [LARGE SCALE GENOMIC DNA]</scope>
    <source>
        <strain evidence="1 2">NCTC10738</strain>
    </source>
</reference>
<dbReference type="EMBL" id="UGYO01000001">
    <property type="protein sequence ID" value="SUI73016.1"/>
    <property type="molecule type" value="Genomic_DNA"/>
</dbReference>
<gene>
    <name evidence="1" type="ORF">NCTC10738_02186</name>
</gene>
<evidence type="ECO:0000313" key="2">
    <source>
        <dbReference type="Proteomes" id="UP000254069"/>
    </source>
</evidence>
<proteinExistence type="predicted"/>
<keyword evidence="2" id="KW-1185">Reference proteome</keyword>
<organism evidence="1 2">
    <name type="scientific">Shewanella algae</name>
    <dbReference type="NCBI Taxonomy" id="38313"/>
    <lineage>
        <taxon>Bacteria</taxon>
        <taxon>Pseudomonadati</taxon>
        <taxon>Pseudomonadota</taxon>
        <taxon>Gammaproteobacteria</taxon>
        <taxon>Alteromonadales</taxon>
        <taxon>Shewanellaceae</taxon>
        <taxon>Shewanella</taxon>
    </lineage>
</organism>
<sequence length="44" mass="4582">MTQRAFSQGAPVCLCSPMRQQLTAAGINAIVRAINAFGSEAIST</sequence>
<dbReference type="AlphaFoldDB" id="A0A380A3Q5"/>
<evidence type="ECO:0000313" key="1">
    <source>
        <dbReference type="EMBL" id="SUI73016.1"/>
    </source>
</evidence>
<dbReference type="Proteomes" id="UP000254069">
    <property type="component" value="Unassembled WGS sequence"/>
</dbReference>